<dbReference type="Proteomes" id="UP000299102">
    <property type="component" value="Unassembled WGS sequence"/>
</dbReference>
<reference evidence="1 2" key="1">
    <citation type="journal article" date="2019" name="Commun. Biol.">
        <title>The bagworm genome reveals a unique fibroin gene that provides high tensile strength.</title>
        <authorList>
            <person name="Kono N."/>
            <person name="Nakamura H."/>
            <person name="Ohtoshi R."/>
            <person name="Tomita M."/>
            <person name="Numata K."/>
            <person name="Arakawa K."/>
        </authorList>
    </citation>
    <scope>NUCLEOTIDE SEQUENCE [LARGE SCALE GENOMIC DNA]</scope>
</reference>
<keyword evidence="2" id="KW-1185">Reference proteome</keyword>
<dbReference type="AlphaFoldDB" id="A0A4C1VV28"/>
<evidence type="ECO:0000313" key="2">
    <source>
        <dbReference type="Proteomes" id="UP000299102"/>
    </source>
</evidence>
<dbReference type="EMBL" id="BGZK01000428">
    <property type="protein sequence ID" value="GBP43008.1"/>
    <property type="molecule type" value="Genomic_DNA"/>
</dbReference>
<comment type="caution">
    <text evidence="1">The sequence shown here is derived from an EMBL/GenBank/DDBJ whole genome shotgun (WGS) entry which is preliminary data.</text>
</comment>
<evidence type="ECO:0000313" key="1">
    <source>
        <dbReference type="EMBL" id="GBP43008.1"/>
    </source>
</evidence>
<organism evidence="1 2">
    <name type="scientific">Eumeta variegata</name>
    <name type="common">Bagworm moth</name>
    <name type="synonym">Eumeta japonica</name>
    <dbReference type="NCBI Taxonomy" id="151549"/>
    <lineage>
        <taxon>Eukaryota</taxon>
        <taxon>Metazoa</taxon>
        <taxon>Ecdysozoa</taxon>
        <taxon>Arthropoda</taxon>
        <taxon>Hexapoda</taxon>
        <taxon>Insecta</taxon>
        <taxon>Pterygota</taxon>
        <taxon>Neoptera</taxon>
        <taxon>Endopterygota</taxon>
        <taxon>Lepidoptera</taxon>
        <taxon>Glossata</taxon>
        <taxon>Ditrysia</taxon>
        <taxon>Tineoidea</taxon>
        <taxon>Psychidae</taxon>
        <taxon>Oiketicinae</taxon>
        <taxon>Eumeta</taxon>
    </lineage>
</organism>
<protein>
    <submittedName>
        <fullName evidence="1">Uncharacterized protein</fullName>
    </submittedName>
</protein>
<accession>A0A4C1VV28</accession>
<gene>
    <name evidence="1" type="ORF">EVAR_49496_1</name>
</gene>
<sequence length="123" mass="13757">MSVQTKSVQNNCKTCNATLRRILANEKTDIGRRKKRKTKVTDKKNERVTADDLDALLAWIYPSNYSALDLEQANETGGLLLVITNKQEQEPQLEFLEFKIADDDDATAFVVDIVAGGDKTPVK</sequence>
<proteinExistence type="predicted"/>
<name>A0A4C1VV28_EUMVA</name>